<evidence type="ECO:0000313" key="1">
    <source>
        <dbReference type="EMBL" id="GIZ04352.1"/>
    </source>
</evidence>
<accession>A0AAV4YAB7</accession>
<organism evidence="1 2">
    <name type="scientific">Caerostris extrusa</name>
    <name type="common">Bark spider</name>
    <name type="synonym">Caerostris bankana</name>
    <dbReference type="NCBI Taxonomy" id="172846"/>
    <lineage>
        <taxon>Eukaryota</taxon>
        <taxon>Metazoa</taxon>
        <taxon>Ecdysozoa</taxon>
        <taxon>Arthropoda</taxon>
        <taxon>Chelicerata</taxon>
        <taxon>Arachnida</taxon>
        <taxon>Araneae</taxon>
        <taxon>Araneomorphae</taxon>
        <taxon>Entelegynae</taxon>
        <taxon>Araneoidea</taxon>
        <taxon>Araneidae</taxon>
        <taxon>Caerostris</taxon>
    </lineage>
</organism>
<dbReference type="Proteomes" id="UP001054945">
    <property type="component" value="Unassembled WGS sequence"/>
</dbReference>
<gene>
    <name evidence="1" type="ORF">CEXT_534981</name>
</gene>
<proteinExistence type="predicted"/>
<comment type="caution">
    <text evidence="1">The sequence shown here is derived from an EMBL/GenBank/DDBJ whole genome shotgun (WGS) entry which is preliminary data.</text>
</comment>
<dbReference type="AlphaFoldDB" id="A0AAV4YAB7"/>
<protein>
    <submittedName>
        <fullName evidence="1">Uncharacterized protein</fullName>
    </submittedName>
</protein>
<reference evidence="1 2" key="1">
    <citation type="submission" date="2021-06" db="EMBL/GenBank/DDBJ databases">
        <title>Caerostris extrusa draft genome.</title>
        <authorList>
            <person name="Kono N."/>
            <person name="Arakawa K."/>
        </authorList>
    </citation>
    <scope>NUCLEOTIDE SEQUENCE [LARGE SCALE GENOMIC DNA]</scope>
</reference>
<dbReference type="EMBL" id="BPLR01019070">
    <property type="protein sequence ID" value="GIZ04352.1"/>
    <property type="molecule type" value="Genomic_DNA"/>
</dbReference>
<sequence>MRAIKYRTLNICFGDSKTETLSGGWKTDSRKITSNIPNVTSKEQDEKHPMKYASSFHVSKVQTYSTTERYALAMKYLSGINSERDRPYLIVPQEFSLDTREKFLNTILGSP</sequence>
<name>A0AAV4YAB7_CAEEX</name>
<evidence type="ECO:0000313" key="2">
    <source>
        <dbReference type="Proteomes" id="UP001054945"/>
    </source>
</evidence>
<keyword evidence="2" id="KW-1185">Reference proteome</keyword>